<name>A0AAN2DF28_RHIRH</name>
<dbReference type="Proteomes" id="UP000528185">
    <property type="component" value="Unassembled WGS sequence"/>
</dbReference>
<organism evidence="1 2">
    <name type="scientific">Rhizobium rhizogenes</name>
    <name type="common">Agrobacterium rhizogenes</name>
    <dbReference type="NCBI Taxonomy" id="359"/>
    <lineage>
        <taxon>Bacteria</taxon>
        <taxon>Pseudomonadati</taxon>
        <taxon>Pseudomonadota</taxon>
        <taxon>Alphaproteobacteria</taxon>
        <taxon>Hyphomicrobiales</taxon>
        <taxon>Rhizobiaceae</taxon>
        <taxon>Rhizobium/Agrobacterium group</taxon>
        <taxon>Rhizobium</taxon>
    </lineage>
</organism>
<evidence type="ECO:0008006" key="3">
    <source>
        <dbReference type="Google" id="ProtNLM"/>
    </source>
</evidence>
<dbReference type="InterPro" id="IPR029035">
    <property type="entry name" value="DHS-like_NAD/FAD-binding_dom"/>
</dbReference>
<dbReference type="SUPFAM" id="SSF52467">
    <property type="entry name" value="DHS-like NAD/FAD-binding domain"/>
    <property type="match status" value="1"/>
</dbReference>
<gene>
    <name evidence="1" type="ORF">AGRHK599_LOCUS3972</name>
</gene>
<protein>
    <recommendedName>
        <fullName evidence="3">SIR2-like domain-containing protein</fullName>
    </recommendedName>
</protein>
<evidence type="ECO:0000313" key="2">
    <source>
        <dbReference type="Proteomes" id="UP000528185"/>
    </source>
</evidence>
<dbReference type="AlphaFoldDB" id="A0AAN2DF28"/>
<dbReference type="EMBL" id="CAICSX020000002">
    <property type="protein sequence ID" value="CAD0215717.1"/>
    <property type="molecule type" value="Genomic_DNA"/>
</dbReference>
<evidence type="ECO:0000313" key="1">
    <source>
        <dbReference type="EMBL" id="CAD0215717.1"/>
    </source>
</evidence>
<proteinExistence type="predicted"/>
<accession>A0AAN2DF28</accession>
<dbReference type="Pfam" id="PF13289">
    <property type="entry name" value="SIR2_2"/>
    <property type="match status" value="1"/>
</dbReference>
<reference evidence="1 2" key="1">
    <citation type="submission" date="2020-06" db="EMBL/GenBank/DDBJ databases">
        <authorList>
            <person name="De Coninck B."/>
            <person name="Ibrahim H."/>
        </authorList>
    </citation>
    <scope>NUCLEOTIDE SEQUENCE [LARGE SCALE GENOMIC DNA]</scope>
    <source>
        <strain evidence="1">Ag_rhizogenes_K599</strain>
    </source>
</reference>
<comment type="caution">
    <text evidence="1">The sequence shown here is derived from an EMBL/GenBank/DDBJ whole genome shotgun (WGS) entry which is preliminary data.</text>
</comment>
<sequence length="260" mass="29323">MGKVFQACRNICFWHETAVTSCSSSALERLILPHPPCLISEVPLLTSIGKSIRQSRRPSIRFGPLRKRPGKMSQVLFQTHNAPNEVLLPTRYDVVLGMLERRLDGDPSEESTMRRAAREVLARTRSPNPIHNALIHLGQRFGQTLLATTNFDRLLSEAAKSERVTATSFALGEIPNPSRRTDFGGVLHIHGKLRWKSEKGSALILTDQDFGDFYLRRHQITSFLYDAARIFHLVLVGYSANDSPGPISPQCHRRRRTGFQ</sequence>